<name>A0A518H4B7_9BACT</name>
<dbReference type="AlphaFoldDB" id="A0A518H4B7"/>
<feature type="domain" description="Serpin" evidence="2">
    <location>
        <begin position="17"/>
        <end position="380"/>
    </location>
</feature>
<dbReference type="InterPro" id="IPR023796">
    <property type="entry name" value="Serpin_dom"/>
</dbReference>
<dbReference type="Gene3D" id="3.30.497.10">
    <property type="entry name" value="Antithrombin, subunit I, domain 2"/>
    <property type="match status" value="1"/>
</dbReference>
<dbReference type="PROSITE" id="PS00284">
    <property type="entry name" value="SERPIN"/>
    <property type="match status" value="1"/>
</dbReference>
<dbReference type="InterPro" id="IPR000215">
    <property type="entry name" value="Serpin_fam"/>
</dbReference>
<comment type="similarity">
    <text evidence="1">Belongs to the serpin family.</text>
</comment>
<dbReference type="Proteomes" id="UP000317835">
    <property type="component" value="Chromosome"/>
</dbReference>
<dbReference type="SMART" id="SM00093">
    <property type="entry name" value="SERPIN"/>
    <property type="match status" value="1"/>
</dbReference>
<reference evidence="3 4" key="1">
    <citation type="submission" date="2019-02" db="EMBL/GenBank/DDBJ databases">
        <title>Deep-cultivation of Planctomycetes and their phenomic and genomic characterization uncovers novel biology.</title>
        <authorList>
            <person name="Wiegand S."/>
            <person name="Jogler M."/>
            <person name="Boedeker C."/>
            <person name="Pinto D."/>
            <person name="Vollmers J."/>
            <person name="Rivas-Marin E."/>
            <person name="Kohn T."/>
            <person name="Peeters S.H."/>
            <person name="Heuer A."/>
            <person name="Rast P."/>
            <person name="Oberbeckmann S."/>
            <person name="Bunk B."/>
            <person name="Jeske O."/>
            <person name="Meyerdierks A."/>
            <person name="Storesund J.E."/>
            <person name="Kallscheuer N."/>
            <person name="Luecker S."/>
            <person name="Lage O.M."/>
            <person name="Pohl T."/>
            <person name="Merkel B.J."/>
            <person name="Hornburger P."/>
            <person name="Mueller R.-W."/>
            <person name="Bruemmer F."/>
            <person name="Labrenz M."/>
            <person name="Spormann A.M."/>
            <person name="Op den Camp H."/>
            <person name="Overmann J."/>
            <person name="Amann R."/>
            <person name="Jetten M.S.M."/>
            <person name="Mascher T."/>
            <person name="Medema M.H."/>
            <person name="Devos D.P."/>
            <person name="Kaster A.-K."/>
            <person name="Ovreas L."/>
            <person name="Rohde M."/>
            <person name="Galperin M.Y."/>
            <person name="Jogler C."/>
        </authorList>
    </citation>
    <scope>NUCLEOTIDE SEQUENCE [LARGE SCALE GENOMIC DNA]</scope>
    <source>
        <strain evidence="3 4">ElP</strain>
    </source>
</reference>
<proteinExistence type="inferred from homology"/>
<dbReference type="PANTHER" id="PTHR11461:SF211">
    <property type="entry name" value="GH10112P-RELATED"/>
    <property type="match status" value="1"/>
</dbReference>
<accession>A0A518H4B7</accession>
<evidence type="ECO:0000313" key="4">
    <source>
        <dbReference type="Proteomes" id="UP000317835"/>
    </source>
</evidence>
<dbReference type="Gene3D" id="2.30.39.10">
    <property type="entry name" value="Alpha-1-antitrypsin, domain 1"/>
    <property type="match status" value="1"/>
</dbReference>
<organism evidence="3 4">
    <name type="scientific">Tautonia plasticadhaerens</name>
    <dbReference type="NCBI Taxonomy" id="2527974"/>
    <lineage>
        <taxon>Bacteria</taxon>
        <taxon>Pseudomonadati</taxon>
        <taxon>Planctomycetota</taxon>
        <taxon>Planctomycetia</taxon>
        <taxon>Isosphaerales</taxon>
        <taxon>Isosphaeraceae</taxon>
        <taxon>Tautonia</taxon>
    </lineage>
</organism>
<dbReference type="InterPro" id="IPR042178">
    <property type="entry name" value="Serpin_sf_1"/>
</dbReference>
<dbReference type="PANTHER" id="PTHR11461">
    <property type="entry name" value="SERINE PROTEASE INHIBITOR, SERPIN"/>
    <property type="match status" value="1"/>
</dbReference>
<dbReference type="InterPro" id="IPR023795">
    <property type="entry name" value="Serpin_CS"/>
</dbReference>
<dbReference type="Pfam" id="PF00079">
    <property type="entry name" value="Serpin"/>
    <property type="match status" value="1"/>
</dbReference>
<sequence>MNADVRAVVEGNTRFALDLYARLGSDRDDNLFFSPGSLSTALAMTYAGAGGQTAGQMAEVLHFRLPPEKLHPAFAALQATWDADAEGAGFRLSVANRLWGQRDFDFRDRFLARTREHYGAELARVDFARQAEPARQQINAWVEEQTDGKIADLIPPGVLDAMTRLVLTNAVYFKGDWADPFRKEATQDAPFHVSAGRQVEVPLMHRQGDYRYWAGDGLKALELPYGEGDLAMVVLLTDDIEGLPGLEGRLTADDLSRWLSGLREREVRVSLPRFTLASQFQLAEVLGAMGMPRAFMPGEADFSGMSSEEELYLSAVVHKAFVDVNEEGTEAAAATGVAVGATSFRVPEEPAVFRADHPFLFLIRDNRTGSLLFLGRLANPEV</sequence>
<evidence type="ECO:0000259" key="2">
    <source>
        <dbReference type="SMART" id="SM00093"/>
    </source>
</evidence>
<protein>
    <submittedName>
        <fullName evidence="3">Serpin (Serine protease inhibitor)</fullName>
    </submittedName>
</protein>
<dbReference type="InterPro" id="IPR036186">
    <property type="entry name" value="Serpin_sf"/>
</dbReference>
<dbReference type="InterPro" id="IPR042185">
    <property type="entry name" value="Serpin_sf_2"/>
</dbReference>
<gene>
    <name evidence="3" type="ORF">ElP_35990</name>
</gene>
<keyword evidence="4" id="KW-1185">Reference proteome</keyword>
<evidence type="ECO:0000313" key="3">
    <source>
        <dbReference type="EMBL" id="QDV35694.1"/>
    </source>
</evidence>
<evidence type="ECO:0000256" key="1">
    <source>
        <dbReference type="RuleBase" id="RU000411"/>
    </source>
</evidence>
<dbReference type="CDD" id="cd19590">
    <property type="entry name" value="serpin_thermopin-like"/>
    <property type="match status" value="1"/>
</dbReference>
<dbReference type="KEGG" id="tpla:ElP_35990"/>
<dbReference type="GO" id="GO:0005615">
    <property type="term" value="C:extracellular space"/>
    <property type="evidence" value="ECO:0007669"/>
    <property type="project" value="InterPro"/>
</dbReference>
<dbReference type="SUPFAM" id="SSF56574">
    <property type="entry name" value="Serpins"/>
    <property type="match status" value="1"/>
</dbReference>
<dbReference type="EMBL" id="CP036426">
    <property type="protein sequence ID" value="QDV35694.1"/>
    <property type="molecule type" value="Genomic_DNA"/>
</dbReference>
<dbReference type="GO" id="GO:0004867">
    <property type="term" value="F:serine-type endopeptidase inhibitor activity"/>
    <property type="evidence" value="ECO:0007669"/>
    <property type="project" value="InterPro"/>
</dbReference>